<evidence type="ECO:0000313" key="2">
    <source>
        <dbReference type="Proteomes" id="UP000593966"/>
    </source>
</evidence>
<dbReference type="Proteomes" id="UP000593966">
    <property type="component" value="Chromosome"/>
</dbReference>
<dbReference type="EMBL" id="CP048659">
    <property type="protein sequence ID" value="QOW47838.1"/>
    <property type="molecule type" value="Genomic_DNA"/>
</dbReference>
<keyword evidence="2" id="KW-1185">Reference proteome</keyword>
<protein>
    <submittedName>
        <fullName evidence="1">Uncharacterized protein</fullName>
    </submittedName>
</protein>
<accession>A0A4Q4GWR4</accession>
<dbReference type="AlphaFoldDB" id="A0A4Q4GWR4"/>
<sequence>MLKMNIIEIGTKEFSFSILNKYTHKNLIALKMNINKHSYGTFDSPTYIPSFIGSLKNLIQDPIYKNDNLTIENYLENLSTNHELTTHYRLTLEETFDDFSKVAVRNQNSIFFLFKLHKDPFFSYPNLVEGIIYADHVNINSVNSALDDLIEYIKVLT</sequence>
<proteinExistence type="predicted"/>
<evidence type="ECO:0000313" key="1">
    <source>
        <dbReference type="EMBL" id="QOW47838.1"/>
    </source>
</evidence>
<gene>
    <name evidence="1" type="ORF">G0028_03550</name>
</gene>
<organism evidence="1 2">
    <name type="scientific">Acinetobacter piscicola</name>
    <dbReference type="NCBI Taxonomy" id="2006115"/>
    <lineage>
        <taxon>Bacteria</taxon>
        <taxon>Pseudomonadati</taxon>
        <taxon>Pseudomonadota</taxon>
        <taxon>Gammaproteobacteria</taxon>
        <taxon>Moraxellales</taxon>
        <taxon>Moraxellaceae</taxon>
        <taxon>Acinetobacter</taxon>
    </lineage>
</organism>
<dbReference type="OrthoDB" id="6706207at2"/>
<reference evidence="1 2" key="1">
    <citation type="submission" date="2020-02" db="EMBL/GenBank/DDBJ databases">
        <title>Tigecycline-resistant Acinetobacter species from pigs and migratory birds.</title>
        <authorList>
            <person name="Chen C."/>
            <person name="Sun J."/>
            <person name="Liao X.-P."/>
            <person name="Liu Y.-H."/>
        </authorList>
    </citation>
    <scope>NUCLEOTIDE SEQUENCE [LARGE SCALE GENOMIC DNA]</scope>
    <source>
        <strain evidence="1 2">YH12207_T</strain>
    </source>
</reference>
<name>A0A4Q4GWR4_9GAMM</name>